<dbReference type="SUPFAM" id="SSF55729">
    <property type="entry name" value="Acyl-CoA N-acyltransferases (Nat)"/>
    <property type="match status" value="1"/>
</dbReference>
<evidence type="ECO:0000313" key="4">
    <source>
        <dbReference type="EMBL" id="KAK5166426.1"/>
    </source>
</evidence>
<dbReference type="Proteomes" id="UP001337655">
    <property type="component" value="Unassembled WGS sequence"/>
</dbReference>
<protein>
    <submittedName>
        <fullName evidence="4">D-amino-acid N-acetyltransferase</fullName>
        <ecNumber evidence="4">2.3.1.36</ecNumber>
    </submittedName>
</protein>
<reference evidence="4 5" key="1">
    <citation type="submission" date="2023-08" db="EMBL/GenBank/DDBJ databases">
        <title>Black Yeasts Isolated from many extreme environments.</title>
        <authorList>
            <person name="Coleine C."/>
            <person name="Stajich J.E."/>
            <person name="Selbmann L."/>
        </authorList>
    </citation>
    <scope>NUCLEOTIDE SEQUENCE [LARGE SCALE GENOMIC DNA]</scope>
    <source>
        <strain evidence="4 5">CCFEE 5935</strain>
    </source>
</reference>
<dbReference type="CDD" id="cd04301">
    <property type="entry name" value="NAT_SF"/>
    <property type="match status" value="1"/>
</dbReference>
<dbReference type="InterPro" id="IPR000182">
    <property type="entry name" value="GNAT_dom"/>
</dbReference>
<evidence type="ECO:0000256" key="2">
    <source>
        <dbReference type="ARBA" id="ARBA00023315"/>
    </source>
</evidence>
<accession>A0AAV9P1X2</accession>
<proteinExistence type="predicted"/>
<sequence length="153" mass="17481">MAVTIRPITPEDEQRWRTHWAAYNDFYQRTDGITETITATTFSRFLDESSPVQCAVASTSSGSYEGGLVGFVTWYPHPSTDSVEDVVYLNDLFVDPDARNGDVGRKLIEYVYAEADKAGAGKVYWHTQFFNHRAQLLYTKVGKRTDFVMYTRQ</sequence>
<dbReference type="GO" id="GO:0005737">
    <property type="term" value="C:cytoplasm"/>
    <property type="evidence" value="ECO:0007669"/>
    <property type="project" value="TreeGrafter"/>
</dbReference>
<evidence type="ECO:0000259" key="3">
    <source>
        <dbReference type="PROSITE" id="PS51186"/>
    </source>
</evidence>
<dbReference type="Gene3D" id="3.40.630.30">
    <property type="match status" value="1"/>
</dbReference>
<name>A0AAV9P1X2_9PEZI</name>
<dbReference type="GeneID" id="89929303"/>
<dbReference type="RefSeq" id="XP_064656308.1">
    <property type="nucleotide sequence ID" value="XM_064805203.1"/>
</dbReference>
<feature type="domain" description="N-acetyltransferase" evidence="3">
    <location>
        <begin position="3"/>
        <end position="153"/>
    </location>
</feature>
<dbReference type="AlphaFoldDB" id="A0AAV9P1X2"/>
<keyword evidence="2 4" id="KW-0012">Acyltransferase</keyword>
<gene>
    <name evidence="4" type="primary">HPA3</name>
    <name evidence="4" type="ORF">LTR77_007969</name>
</gene>
<dbReference type="PANTHER" id="PTHR10545:SF29">
    <property type="entry name" value="GH14572P-RELATED"/>
    <property type="match status" value="1"/>
</dbReference>
<dbReference type="GO" id="GO:0047812">
    <property type="term" value="F:D-amino-acid N-acetyltransferase activity"/>
    <property type="evidence" value="ECO:0007669"/>
    <property type="project" value="UniProtKB-EC"/>
</dbReference>
<keyword evidence="1 4" id="KW-0808">Transferase</keyword>
<keyword evidence="5" id="KW-1185">Reference proteome</keyword>
<dbReference type="EC" id="2.3.1.36" evidence="4"/>
<dbReference type="InterPro" id="IPR051016">
    <property type="entry name" value="Diverse_Substrate_AcTransf"/>
</dbReference>
<evidence type="ECO:0000313" key="5">
    <source>
        <dbReference type="Proteomes" id="UP001337655"/>
    </source>
</evidence>
<dbReference type="InterPro" id="IPR016181">
    <property type="entry name" value="Acyl_CoA_acyltransferase"/>
</dbReference>
<dbReference type="Pfam" id="PF00583">
    <property type="entry name" value="Acetyltransf_1"/>
    <property type="match status" value="1"/>
</dbReference>
<organism evidence="4 5">
    <name type="scientific">Saxophila tyrrhenica</name>
    <dbReference type="NCBI Taxonomy" id="1690608"/>
    <lineage>
        <taxon>Eukaryota</taxon>
        <taxon>Fungi</taxon>
        <taxon>Dikarya</taxon>
        <taxon>Ascomycota</taxon>
        <taxon>Pezizomycotina</taxon>
        <taxon>Dothideomycetes</taxon>
        <taxon>Dothideomycetidae</taxon>
        <taxon>Mycosphaerellales</taxon>
        <taxon>Extremaceae</taxon>
        <taxon>Saxophila</taxon>
    </lineage>
</organism>
<comment type="caution">
    <text evidence="4">The sequence shown here is derived from an EMBL/GenBank/DDBJ whole genome shotgun (WGS) entry which is preliminary data.</text>
</comment>
<dbReference type="EMBL" id="JAVRRT010000013">
    <property type="protein sequence ID" value="KAK5166426.1"/>
    <property type="molecule type" value="Genomic_DNA"/>
</dbReference>
<dbReference type="PROSITE" id="PS51186">
    <property type="entry name" value="GNAT"/>
    <property type="match status" value="1"/>
</dbReference>
<evidence type="ECO:0000256" key="1">
    <source>
        <dbReference type="ARBA" id="ARBA00022679"/>
    </source>
</evidence>
<dbReference type="PANTHER" id="PTHR10545">
    <property type="entry name" value="DIAMINE N-ACETYLTRANSFERASE"/>
    <property type="match status" value="1"/>
</dbReference>